<dbReference type="InterPro" id="IPR008893">
    <property type="entry name" value="WGR_domain"/>
</dbReference>
<protein>
    <recommendedName>
        <fullName evidence="2">WGR domain-containing protein</fullName>
    </recommendedName>
</protein>
<dbReference type="AlphaFoldDB" id="A0A2T2WR93"/>
<evidence type="ECO:0000259" key="2">
    <source>
        <dbReference type="PROSITE" id="PS51977"/>
    </source>
</evidence>
<evidence type="ECO:0000256" key="1">
    <source>
        <dbReference type="SAM" id="MobiDB-lite"/>
    </source>
</evidence>
<evidence type="ECO:0000313" key="4">
    <source>
        <dbReference type="Proteomes" id="UP000242705"/>
    </source>
</evidence>
<sequence>MAPNREDVAVRASRPRFMGMGHDGKGLRQKGAAMTGWMGIRVDPAHNRYRWYQVVIQPTLWGTWECWAFWGRIGQSPRGGKLLAHGPFDDVLHAAQRQRRRKERRGYAPLLGGYSKPLP</sequence>
<reference evidence="3 4" key="1">
    <citation type="journal article" date="2014" name="BMC Genomics">
        <title>Comparison of environmental and isolate Sulfobacillus genomes reveals diverse carbon, sulfur, nitrogen, and hydrogen metabolisms.</title>
        <authorList>
            <person name="Justice N.B."/>
            <person name="Norman A."/>
            <person name="Brown C.T."/>
            <person name="Singh A."/>
            <person name="Thomas B.C."/>
            <person name="Banfield J.F."/>
        </authorList>
    </citation>
    <scope>NUCLEOTIDE SEQUENCE [LARGE SCALE GENOMIC DNA]</scope>
    <source>
        <strain evidence="3">AMDSBA5</strain>
    </source>
</reference>
<dbReference type="CDD" id="cd07996">
    <property type="entry name" value="WGR_MMR_like"/>
    <property type="match status" value="1"/>
</dbReference>
<proteinExistence type="predicted"/>
<evidence type="ECO:0000313" key="3">
    <source>
        <dbReference type="EMBL" id="PSR24746.1"/>
    </source>
</evidence>
<comment type="caution">
    <text evidence="3">The sequence shown here is derived from an EMBL/GenBank/DDBJ whole genome shotgun (WGS) entry which is preliminary data.</text>
</comment>
<dbReference type="EMBL" id="PXYX01000044">
    <property type="protein sequence ID" value="PSR24746.1"/>
    <property type="molecule type" value="Genomic_DNA"/>
</dbReference>
<feature type="domain" description="WGR" evidence="2">
    <location>
        <begin position="30"/>
        <end position="119"/>
    </location>
</feature>
<dbReference type="PROSITE" id="PS51977">
    <property type="entry name" value="WGR"/>
    <property type="match status" value="1"/>
</dbReference>
<dbReference type="InterPro" id="IPR049809">
    <property type="entry name" value="YehF/YfeS-like_WGR"/>
</dbReference>
<dbReference type="InterPro" id="IPR036930">
    <property type="entry name" value="WGR_dom_sf"/>
</dbReference>
<dbReference type="Pfam" id="PF05406">
    <property type="entry name" value="WGR"/>
    <property type="match status" value="1"/>
</dbReference>
<dbReference type="Proteomes" id="UP000242705">
    <property type="component" value="Unassembled WGS sequence"/>
</dbReference>
<feature type="region of interest" description="Disordered" evidence="1">
    <location>
        <begin position="96"/>
        <end position="119"/>
    </location>
</feature>
<organism evidence="3 4">
    <name type="scientific">Sulfobacillus thermosulfidooxidans</name>
    <dbReference type="NCBI Taxonomy" id="28034"/>
    <lineage>
        <taxon>Bacteria</taxon>
        <taxon>Bacillati</taxon>
        <taxon>Bacillota</taxon>
        <taxon>Clostridia</taxon>
        <taxon>Eubacteriales</taxon>
        <taxon>Clostridiales Family XVII. Incertae Sedis</taxon>
        <taxon>Sulfobacillus</taxon>
    </lineage>
</organism>
<accession>A0A2T2WR93</accession>
<dbReference type="SUPFAM" id="SSF142921">
    <property type="entry name" value="WGR domain-like"/>
    <property type="match status" value="1"/>
</dbReference>
<name>A0A2T2WR93_SULTH</name>
<gene>
    <name evidence="3" type="ORF">C7B47_14135</name>
</gene>